<protein>
    <recommendedName>
        <fullName evidence="1">PLD phosphodiesterase domain-containing protein</fullName>
    </recommendedName>
</protein>
<dbReference type="RefSeq" id="WP_028597598.1">
    <property type="nucleotide sequence ID" value="NZ_BIMM01000001.1"/>
</dbReference>
<dbReference type="Gene3D" id="3.30.870.10">
    <property type="entry name" value="Endonuclease Chain A"/>
    <property type="match status" value="1"/>
</dbReference>
<reference evidence="2 3" key="1">
    <citation type="submission" date="2017-05" db="EMBL/GenBank/DDBJ databases">
        <title>Functional genome analysis of Paenibacillus pasadenensis strain R16: insights on endophytic life style and antifungal activity.</title>
        <authorList>
            <person name="Passera A."/>
            <person name="Marcolungo L."/>
            <person name="Casati P."/>
            <person name="Brasca M."/>
            <person name="Quaglino F."/>
            <person name="Delledonne M."/>
        </authorList>
    </citation>
    <scope>NUCLEOTIDE SEQUENCE [LARGE SCALE GENOMIC DNA]</scope>
    <source>
        <strain evidence="2 3">R16</strain>
    </source>
</reference>
<dbReference type="PROSITE" id="PS50035">
    <property type="entry name" value="PLD"/>
    <property type="match status" value="1"/>
</dbReference>
<sequence length="458" mass="52943">MKLLDLAQQQEFAIPGARLVAFYEKDFPVYRMELAIRVRGKRGMSLLAQFVLRLIKEEFHEETDLADFFGVPLGELRKCLGELSALSYIIEVPTLTGRIYKINPKGLEALELDRIVTTREEIFTVKLDAISGKWHHLHSIGSYALRADSGNTLRPYVPAPTLYEVSQHFSELKELYKDYKNRYQQNEKTELDDIVGIPGNVYTEYQRLRLLVYRTEEGKFIFQVFDRHHYAPEYSGPLAQMAESGVEIWEMTELPASIRDELPLPHQSGTTGPYEEEKALKELWTAFDVPKLEDRPEVNGAVYPLTTTEHFAKMQEALENAEHTVYIVSPWVSNEVIDELFPVMKSFLRRGGHLWIGYGYPHDEEYKGKRTEKAVKQLKEKLASNRFHAVRLGDTHEKILICDDKFAIVGSYNWLSFRGDRKRGFVAETSLYVGIRDVVLQLVERVRRRFDKKEGGSQ</sequence>
<dbReference type="InterPro" id="IPR025202">
    <property type="entry name" value="PLD-like_dom"/>
</dbReference>
<evidence type="ECO:0000313" key="3">
    <source>
        <dbReference type="Proteomes" id="UP000234789"/>
    </source>
</evidence>
<dbReference type="EMBL" id="NFEZ01000003">
    <property type="protein sequence ID" value="PLT46803.1"/>
    <property type="molecule type" value="Genomic_DNA"/>
</dbReference>
<organism evidence="2 3">
    <name type="scientific">Paenibacillus pasadenensis</name>
    <dbReference type="NCBI Taxonomy" id="217090"/>
    <lineage>
        <taxon>Bacteria</taxon>
        <taxon>Bacillati</taxon>
        <taxon>Bacillota</taxon>
        <taxon>Bacilli</taxon>
        <taxon>Bacillales</taxon>
        <taxon>Paenibacillaceae</taxon>
        <taxon>Paenibacillus</taxon>
    </lineage>
</organism>
<dbReference type="GO" id="GO:0006793">
    <property type="term" value="P:phosphorus metabolic process"/>
    <property type="evidence" value="ECO:0007669"/>
    <property type="project" value="UniProtKB-ARBA"/>
</dbReference>
<dbReference type="AlphaFoldDB" id="A0A2N5N901"/>
<dbReference type="Pfam" id="PF13091">
    <property type="entry name" value="PLDc_2"/>
    <property type="match status" value="1"/>
</dbReference>
<accession>A0A2N5N901</accession>
<dbReference type="Proteomes" id="UP000234789">
    <property type="component" value="Unassembled WGS sequence"/>
</dbReference>
<feature type="domain" description="PLD phosphodiesterase" evidence="1">
    <location>
        <begin position="391"/>
        <end position="418"/>
    </location>
</feature>
<proteinExistence type="predicted"/>
<gene>
    <name evidence="2" type="ORF">B8V81_1027</name>
</gene>
<dbReference type="GO" id="GO:0003824">
    <property type="term" value="F:catalytic activity"/>
    <property type="evidence" value="ECO:0007669"/>
    <property type="project" value="InterPro"/>
</dbReference>
<dbReference type="InterPro" id="IPR001736">
    <property type="entry name" value="PLipase_D/transphosphatidylase"/>
</dbReference>
<evidence type="ECO:0000259" key="1">
    <source>
        <dbReference type="PROSITE" id="PS50035"/>
    </source>
</evidence>
<comment type="caution">
    <text evidence="2">The sequence shown here is derived from an EMBL/GenBank/DDBJ whole genome shotgun (WGS) entry which is preliminary data.</text>
</comment>
<evidence type="ECO:0000313" key="2">
    <source>
        <dbReference type="EMBL" id="PLT46803.1"/>
    </source>
</evidence>
<keyword evidence="3" id="KW-1185">Reference proteome</keyword>
<dbReference type="OrthoDB" id="1892000at2"/>
<dbReference type="SUPFAM" id="SSF56024">
    <property type="entry name" value="Phospholipase D/nuclease"/>
    <property type="match status" value="1"/>
</dbReference>
<name>A0A2N5N901_9BACL</name>